<keyword evidence="3" id="KW-1185">Reference proteome</keyword>
<dbReference type="RefSeq" id="WP_186406280.1">
    <property type="nucleotide sequence ID" value="NZ_FLQX01000094.1"/>
</dbReference>
<evidence type="ECO:0000313" key="2">
    <source>
        <dbReference type="EMBL" id="SBT04990.1"/>
    </source>
</evidence>
<reference evidence="3" key="1">
    <citation type="submission" date="2016-06" db="EMBL/GenBank/DDBJ databases">
        <authorList>
            <person name="McIlroy S.J."/>
            <person name="Karst S.M."/>
            <person name="Albertsen M."/>
        </authorList>
    </citation>
    <scope>NUCLEOTIDE SEQUENCE [LARGE SCALE GENOMIC DNA]</scope>
</reference>
<dbReference type="Proteomes" id="UP000199169">
    <property type="component" value="Unassembled WGS sequence"/>
</dbReference>
<dbReference type="PANTHER" id="PTHR36536">
    <property type="entry name" value="UPF0111 PROTEIN HI_1603"/>
    <property type="match status" value="1"/>
</dbReference>
<evidence type="ECO:0000256" key="1">
    <source>
        <dbReference type="ARBA" id="ARBA00008591"/>
    </source>
</evidence>
<dbReference type="STRING" id="1860102.ACCAA_20083"/>
<dbReference type="SUPFAM" id="SSF109755">
    <property type="entry name" value="PhoU-like"/>
    <property type="match status" value="1"/>
</dbReference>
<organism evidence="2 3">
    <name type="scientific">Candidatus Accumulibacter aalborgensis</name>
    <dbReference type="NCBI Taxonomy" id="1860102"/>
    <lineage>
        <taxon>Bacteria</taxon>
        <taxon>Pseudomonadati</taxon>
        <taxon>Pseudomonadota</taxon>
        <taxon>Betaproteobacteria</taxon>
        <taxon>Candidatus Accumulibacter</taxon>
    </lineage>
</organism>
<proteinExistence type="inferred from homology"/>
<dbReference type="InterPro" id="IPR002727">
    <property type="entry name" value="DUF47"/>
</dbReference>
<dbReference type="Gene3D" id="1.20.58.220">
    <property type="entry name" value="Phosphate transport system protein phou homolog 2, domain 2"/>
    <property type="match status" value="1"/>
</dbReference>
<protein>
    <recommendedName>
        <fullName evidence="4">TIGR00153 family protein</fullName>
    </recommendedName>
</protein>
<evidence type="ECO:0008006" key="4">
    <source>
        <dbReference type="Google" id="ProtNLM"/>
    </source>
</evidence>
<dbReference type="PANTHER" id="PTHR36536:SF3">
    <property type="entry name" value="UPF0111 PROTEIN HI_1603"/>
    <property type="match status" value="1"/>
</dbReference>
<dbReference type="InterPro" id="IPR018445">
    <property type="entry name" value="Put_Phosphate_transp_reg"/>
</dbReference>
<accession>A0A1A8XIM4</accession>
<comment type="similarity">
    <text evidence="1">Belongs to the UPF0111 family.</text>
</comment>
<evidence type="ECO:0000313" key="3">
    <source>
        <dbReference type="Proteomes" id="UP000199169"/>
    </source>
</evidence>
<gene>
    <name evidence="2" type="ORF">ACCAA_20083</name>
</gene>
<dbReference type="EMBL" id="FLQX01000094">
    <property type="protein sequence ID" value="SBT04990.1"/>
    <property type="molecule type" value="Genomic_DNA"/>
</dbReference>
<name>A0A1A8XIM4_9PROT</name>
<dbReference type="InterPro" id="IPR038078">
    <property type="entry name" value="PhoU-like_sf"/>
</dbReference>
<sequence>MVSTNPIAALFGKSPFKPLQQHMRIVMECVAEVPALFQALIDDDQDRLEEQKNRIFIKEGEADAVRADMCDHLPRSLLLAVDRQDLLALLAMQDAIADTAQDIAGLLVERRMEVPAGMAEPLMRLVSRCVDACGLAQQIIEELDDLLESGFRGRGAQGVQAMVVELGRMESDTDVMGMHLARVLFAEEDKHKPVSVMFWYQLIQWVGALADYAEKVGETLRLLIARR</sequence>
<dbReference type="Pfam" id="PF01865">
    <property type="entry name" value="PhoU_div"/>
    <property type="match status" value="1"/>
</dbReference>
<dbReference type="AlphaFoldDB" id="A0A1A8XIM4"/>
<dbReference type="NCBIfam" id="TIGR00153">
    <property type="entry name" value="TIGR00153 family protein"/>
    <property type="match status" value="1"/>
</dbReference>